<name>A0A1C2JL35_ACITH</name>
<evidence type="ECO:0008006" key="4">
    <source>
        <dbReference type="Google" id="ProtNLM"/>
    </source>
</evidence>
<keyword evidence="1" id="KW-0732">Signal</keyword>
<accession>A0A1C2JL35</accession>
<comment type="caution">
    <text evidence="2">The sequence shown here is derived from an EMBL/GenBank/DDBJ whole genome shotgun (WGS) entry which is preliminary data.</text>
</comment>
<dbReference type="EMBL" id="LWSA01000323">
    <property type="protein sequence ID" value="OCX67975.1"/>
    <property type="molecule type" value="Genomic_DNA"/>
</dbReference>
<evidence type="ECO:0000256" key="1">
    <source>
        <dbReference type="SAM" id="SignalP"/>
    </source>
</evidence>
<feature type="chain" id="PRO_5009838107" description="DUF302 domain-containing protein" evidence="1">
    <location>
        <begin position="27"/>
        <end position="203"/>
    </location>
</feature>
<evidence type="ECO:0000313" key="3">
    <source>
        <dbReference type="Proteomes" id="UP000094893"/>
    </source>
</evidence>
<dbReference type="Proteomes" id="UP000094893">
    <property type="component" value="Unassembled WGS sequence"/>
</dbReference>
<sequence>MRVTRSGLSGSLLLLLLLGVSLNALAQPSLTGTPGTPMFSKKPVHCAPRYTQAELDKALQQVQCSAGVTTAFLLTDVLGTRAQAQQSVAQALRKGGFTVSPAFHLGPQKTLLMVTIPHWAKQTASYPAAALLNPIRVLLLPAGPKLTSVFFESMAAQLVHTPAYPVGLKLDQRLEALLHGLKGGEYTEPAASAPGKASPAAHT</sequence>
<gene>
    <name evidence="2" type="ORF">A6P07_19070</name>
</gene>
<reference evidence="2 3" key="1">
    <citation type="journal article" date="2016" name="Int. J. Mol. Sci.">
        <title>Comparative genomics of the extreme acidophile Acidithiobacillus thiooxidans reveals intraspecific divergence and niche adaptation.</title>
        <authorList>
            <person name="Zhang X."/>
            <person name="Feng X."/>
            <person name="Tao J."/>
            <person name="Ma L."/>
            <person name="Xiao Y."/>
            <person name="Liang Y."/>
            <person name="Liu X."/>
            <person name="Yin H."/>
        </authorList>
    </citation>
    <scope>NUCLEOTIDE SEQUENCE [LARGE SCALE GENOMIC DNA]</scope>
    <source>
        <strain evidence="2 3">A02</strain>
    </source>
</reference>
<dbReference type="AlphaFoldDB" id="A0A1C2JL35"/>
<proteinExistence type="predicted"/>
<feature type="signal peptide" evidence="1">
    <location>
        <begin position="1"/>
        <end position="26"/>
    </location>
</feature>
<evidence type="ECO:0000313" key="2">
    <source>
        <dbReference type="EMBL" id="OCX67975.1"/>
    </source>
</evidence>
<organism evidence="2 3">
    <name type="scientific">Acidithiobacillus thiooxidans</name>
    <name type="common">Thiobacillus thiooxidans</name>
    <dbReference type="NCBI Taxonomy" id="930"/>
    <lineage>
        <taxon>Bacteria</taxon>
        <taxon>Pseudomonadati</taxon>
        <taxon>Pseudomonadota</taxon>
        <taxon>Acidithiobacillia</taxon>
        <taxon>Acidithiobacillales</taxon>
        <taxon>Acidithiobacillaceae</taxon>
        <taxon>Acidithiobacillus</taxon>
    </lineage>
</organism>
<protein>
    <recommendedName>
        <fullName evidence="4">DUF302 domain-containing protein</fullName>
    </recommendedName>
</protein>
<dbReference type="RefSeq" id="WP_024892572.1">
    <property type="nucleotide sequence ID" value="NZ_LWRZ01000448.1"/>
</dbReference>